<dbReference type="InterPro" id="IPR008030">
    <property type="entry name" value="NmrA-like"/>
</dbReference>
<evidence type="ECO:0000259" key="1">
    <source>
        <dbReference type="Pfam" id="PF05368"/>
    </source>
</evidence>
<dbReference type="AlphaFoldDB" id="A0A840PND9"/>
<dbReference type="Proteomes" id="UP000578449">
    <property type="component" value="Unassembled WGS sequence"/>
</dbReference>
<dbReference type="SUPFAM" id="SSF51735">
    <property type="entry name" value="NAD(P)-binding Rossmann-fold domains"/>
    <property type="match status" value="1"/>
</dbReference>
<name>A0A840PND9_9ACTN</name>
<sequence>MVEGTVLVTGAAGGTQGKTGRRVTELLRERGVPVRAMVRTLDDRAEYLRGLGAEVVVGDFLDFPSIQKAVDGVSTVYFAYPVQHGLLDATVNMAVAARNAGVTRLVDMVMLVSTPDAPTPRMRENYLSEQVFEWAGIGAAHVRATVFFENIRALANATIASGVFMAPFGDDSTLIPLVAGDDVARVAAGVLTAEDVPAGTSHSLIGQVLTVKEIVTTLAHGLGRDIRYQEVSDEFWAEAAATRINAHAVEHLSKLWATLRTQPPEYAKYNGPENIERLGGRRPQTFAEFVAKEKLSFPDQARS</sequence>
<comment type="caution">
    <text evidence="2">The sequence shown here is derived from an EMBL/GenBank/DDBJ whole genome shotgun (WGS) entry which is preliminary data.</text>
</comment>
<dbReference type="PANTHER" id="PTHR43162">
    <property type="match status" value="1"/>
</dbReference>
<protein>
    <submittedName>
        <fullName evidence="2">Uncharacterized protein YbjT (DUF2867 family)</fullName>
    </submittedName>
</protein>
<dbReference type="Gene3D" id="3.90.25.10">
    <property type="entry name" value="UDP-galactose 4-epimerase, domain 1"/>
    <property type="match status" value="1"/>
</dbReference>
<dbReference type="PANTHER" id="PTHR43162:SF1">
    <property type="entry name" value="PRESTALK A DIFFERENTIATION PROTEIN A"/>
    <property type="match status" value="1"/>
</dbReference>
<accession>A0A840PND9</accession>
<evidence type="ECO:0000313" key="3">
    <source>
        <dbReference type="Proteomes" id="UP000578449"/>
    </source>
</evidence>
<dbReference type="InterPro" id="IPR036291">
    <property type="entry name" value="NAD(P)-bd_dom_sf"/>
</dbReference>
<organism evidence="2 3">
    <name type="scientific">Thermocatellispora tengchongensis</name>
    <dbReference type="NCBI Taxonomy" id="1073253"/>
    <lineage>
        <taxon>Bacteria</taxon>
        <taxon>Bacillati</taxon>
        <taxon>Actinomycetota</taxon>
        <taxon>Actinomycetes</taxon>
        <taxon>Streptosporangiales</taxon>
        <taxon>Streptosporangiaceae</taxon>
        <taxon>Thermocatellispora</taxon>
    </lineage>
</organism>
<feature type="domain" description="NmrA-like" evidence="1">
    <location>
        <begin position="4"/>
        <end position="238"/>
    </location>
</feature>
<gene>
    <name evidence="2" type="ORF">HNP84_007297</name>
</gene>
<dbReference type="RefSeq" id="WP_185054453.1">
    <property type="nucleotide sequence ID" value="NZ_BAABIX010000038.1"/>
</dbReference>
<dbReference type="Pfam" id="PF05368">
    <property type="entry name" value="NmrA"/>
    <property type="match status" value="1"/>
</dbReference>
<proteinExistence type="predicted"/>
<keyword evidence="3" id="KW-1185">Reference proteome</keyword>
<dbReference type="Gene3D" id="3.40.50.720">
    <property type="entry name" value="NAD(P)-binding Rossmann-like Domain"/>
    <property type="match status" value="1"/>
</dbReference>
<evidence type="ECO:0000313" key="2">
    <source>
        <dbReference type="EMBL" id="MBB5137545.1"/>
    </source>
</evidence>
<dbReference type="EMBL" id="JACHGN010000019">
    <property type="protein sequence ID" value="MBB5137545.1"/>
    <property type="molecule type" value="Genomic_DNA"/>
</dbReference>
<dbReference type="InterPro" id="IPR051604">
    <property type="entry name" value="Ergot_Alk_Oxidoreductase"/>
</dbReference>
<reference evidence="2 3" key="1">
    <citation type="submission" date="2020-08" db="EMBL/GenBank/DDBJ databases">
        <title>Genomic Encyclopedia of Type Strains, Phase IV (KMG-IV): sequencing the most valuable type-strain genomes for metagenomic binning, comparative biology and taxonomic classification.</title>
        <authorList>
            <person name="Goeker M."/>
        </authorList>
    </citation>
    <scope>NUCLEOTIDE SEQUENCE [LARGE SCALE GENOMIC DNA]</scope>
    <source>
        <strain evidence="2 3">DSM 45615</strain>
    </source>
</reference>